<comment type="function">
    <text evidence="3">Small heat shock protein required for the establishment of auxin gradients and for patterning of the apical domain of the embryo. Involved in the specification of the cotyledon primordia. Also required for normal inflorescence and floral meristem function, normal developmental patterning and thermotolerance. Acts as a molecular chaperone.</text>
</comment>
<evidence type="ECO:0000259" key="5">
    <source>
        <dbReference type="PROSITE" id="PS51203"/>
    </source>
</evidence>
<dbReference type="PANTHER" id="PTHR12356">
    <property type="entry name" value="NUCLEAR MOVEMENT PROTEIN NUDC"/>
    <property type="match status" value="1"/>
</dbReference>
<dbReference type="FunFam" id="2.60.40.790:FF:000001">
    <property type="entry name" value="Nuclear migration protein nudC"/>
    <property type="match status" value="1"/>
</dbReference>
<dbReference type="EMBL" id="CM002872">
    <property type="protein sequence ID" value="KFK36556.1"/>
    <property type="molecule type" value="Genomic_DNA"/>
</dbReference>
<sequence length="365" mass="41926">MAIISEMQEERPSTLPFKASFDSSNPRGFLEKVLDFIGKESNFLMKDTAEKEIAAAVTAAKERLREAEKKSVTPMEVEKPQKESLKRKEQESGLMVPNKGNGLDFEKYSWTQNLQEVTVNIPIPCGTKSRSVTCEVKKKSLKVGLKGQDPIIDGQLFNCVKPDDCFWNIEDQKVISVLLTKQDQMEWWKYCVKGEAEIDTQKVEPETSKLGDLDPETRSSVEKMMFDQRQKQMGLPTSAEIEKQDMMKKFMAQHPEMNFSNAKFLWMVIGGGVYLVIKEPDYLVNGESRVDKGASRKMLNCLMYKFCYYRFGELVIKYGKPSGYDRAREVEIGNKDIKLEHLEEAYTTSNWIVRVYKVKPPTNRL</sequence>
<evidence type="ECO:0000313" key="6">
    <source>
        <dbReference type="EMBL" id="KFK36556.1"/>
    </source>
</evidence>
<dbReference type="Proteomes" id="UP000029120">
    <property type="component" value="Chromosome 4"/>
</dbReference>
<evidence type="ECO:0000256" key="1">
    <source>
        <dbReference type="ARBA" id="ARBA00004463"/>
    </source>
</evidence>
<dbReference type="eggNOG" id="KOG2292">
    <property type="taxonomic scope" value="Eukaryota"/>
</dbReference>
<keyword evidence="2" id="KW-0963">Cytoplasm</keyword>
<comment type="subcellular location">
    <subcellularLocation>
        <location evidence="1">Cytoplasmic granule</location>
    </subcellularLocation>
</comment>
<dbReference type="GO" id="GO:0051082">
    <property type="term" value="F:unfolded protein binding"/>
    <property type="evidence" value="ECO:0007669"/>
    <property type="project" value="TreeGrafter"/>
</dbReference>
<proteinExistence type="predicted"/>
<dbReference type="eggNOG" id="KOG2265">
    <property type="taxonomic scope" value="Eukaryota"/>
</dbReference>
<accession>A0A087H354</accession>
<dbReference type="Gene3D" id="2.60.40.790">
    <property type="match status" value="1"/>
</dbReference>
<dbReference type="SUPFAM" id="SSF49764">
    <property type="entry name" value="HSP20-like chaperones"/>
    <property type="match status" value="1"/>
</dbReference>
<keyword evidence="7" id="KW-1185">Reference proteome</keyword>
<dbReference type="OMA" id="NQMEWWS"/>
<evidence type="ECO:0000256" key="3">
    <source>
        <dbReference type="ARBA" id="ARBA00053226"/>
    </source>
</evidence>
<organism evidence="6 7">
    <name type="scientific">Arabis alpina</name>
    <name type="common">Alpine rock-cress</name>
    <dbReference type="NCBI Taxonomy" id="50452"/>
    <lineage>
        <taxon>Eukaryota</taxon>
        <taxon>Viridiplantae</taxon>
        <taxon>Streptophyta</taxon>
        <taxon>Embryophyta</taxon>
        <taxon>Tracheophyta</taxon>
        <taxon>Spermatophyta</taxon>
        <taxon>Magnoliopsida</taxon>
        <taxon>eudicotyledons</taxon>
        <taxon>Gunneridae</taxon>
        <taxon>Pentapetalae</taxon>
        <taxon>rosids</taxon>
        <taxon>malvids</taxon>
        <taxon>Brassicales</taxon>
        <taxon>Brassicaceae</taxon>
        <taxon>Arabideae</taxon>
        <taxon>Arabis</taxon>
    </lineage>
</organism>
<evidence type="ECO:0000256" key="2">
    <source>
        <dbReference type="ARBA" id="ARBA00022490"/>
    </source>
</evidence>
<evidence type="ECO:0000313" key="7">
    <source>
        <dbReference type="Proteomes" id="UP000029120"/>
    </source>
</evidence>
<dbReference type="PANTHER" id="PTHR12356:SF32">
    <property type="entry name" value="PROTEIN BOBBER 2"/>
    <property type="match status" value="1"/>
</dbReference>
<evidence type="ECO:0000256" key="4">
    <source>
        <dbReference type="SAM" id="MobiDB-lite"/>
    </source>
</evidence>
<dbReference type="InterPro" id="IPR008978">
    <property type="entry name" value="HSP20-like_chaperone"/>
</dbReference>
<dbReference type="Gramene" id="KFK36556">
    <property type="protein sequence ID" value="KFK36556"/>
    <property type="gene ID" value="AALP_AA4G138900"/>
</dbReference>
<feature type="domain" description="CS" evidence="5">
    <location>
        <begin position="103"/>
        <end position="192"/>
    </location>
</feature>
<dbReference type="Pfam" id="PF04969">
    <property type="entry name" value="CS"/>
    <property type="match status" value="1"/>
</dbReference>
<dbReference type="OrthoDB" id="416217at2759"/>
<feature type="region of interest" description="Disordered" evidence="4">
    <location>
        <begin position="1"/>
        <end position="21"/>
    </location>
</feature>
<gene>
    <name evidence="6" type="ordered locus">AALP_Aa4g138900</name>
</gene>
<protein>
    <recommendedName>
        <fullName evidence="5">CS domain-containing protein</fullName>
    </recommendedName>
</protein>
<dbReference type="GO" id="GO:0006457">
    <property type="term" value="P:protein folding"/>
    <property type="evidence" value="ECO:0007669"/>
    <property type="project" value="TreeGrafter"/>
</dbReference>
<dbReference type="CDD" id="cd06467">
    <property type="entry name" value="p23_NUDC_like"/>
    <property type="match status" value="1"/>
</dbReference>
<dbReference type="InterPro" id="IPR037898">
    <property type="entry name" value="NudC_fam"/>
</dbReference>
<dbReference type="AlphaFoldDB" id="A0A087H354"/>
<dbReference type="GO" id="GO:0005737">
    <property type="term" value="C:cytoplasm"/>
    <property type="evidence" value="ECO:0007669"/>
    <property type="project" value="TreeGrafter"/>
</dbReference>
<dbReference type="GO" id="GO:0006950">
    <property type="term" value="P:response to stress"/>
    <property type="evidence" value="ECO:0007669"/>
    <property type="project" value="UniProtKB-ARBA"/>
</dbReference>
<feature type="region of interest" description="Disordered" evidence="4">
    <location>
        <begin position="65"/>
        <end position="91"/>
    </location>
</feature>
<reference evidence="7" key="1">
    <citation type="journal article" date="2015" name="Nat. Plants">
        <title>Genome expansion of Arabis alpina linked with retrotransposition and reduced symmetric DNA methylation.</title>
        <authorList>
            <person name="Willing E.M."/>
            <person name="Rawat V."/>
            <person name="Mandakova T."/>
            <person name="Maumus F."/>
            <person name="James G.V."/>
            <person name="Nordstroem K.J."/>
            <person name="Becker C."/>
            <person name="Warthmann N."/>
            <person name="Chica C."/>
            <person name="Szarzynska B."/>
            <person name="Zytnicki M."/>
            <person name="Albani M.C."/>
            <person name="Kiefer C."/>
            <person name="Bergonzi S."/>
            <person name="Castaings L."/>
            <person name="Mateos J.L."/>
            <person name="Berns M.C."/>
            <person name="Bujdoso N."/>
            <person name="Piofczyk T."/>
            <person name="de Lorenzo L."/>
            <person name="Barrero-Sicilia C."/>
            <person name="Mateos I."/>
            <person name="Piednoel M."/>
            <person name="Hagmann J."/>
            <person name="Chen-Min-Tao R."/>
            <person name="Iglesias-Fernandez R."/>
            <person name="Schuster S.C."/>
            <person name="Alonso-Blanco C."/>
            <person name="Roudier F."/>
            <person name="Carbonero P."/>
            <person name="Paz-Ares J."/>
            <person name="Davis S.J."/>
            <person name="Pecinka A."/>
            <person name="Quesneville H."/>
            <person name="Colot V."/>
            <person name="Lysak M.A."/>
            <person name="Weigel D."/>
            <person name="Coupland G."/>
            <person name="Schneeberger K."/>
        </authorList>
    </citation>
    <scope>NUCLEOTIDE SEQUENCE [LARGE SCALE GENOMIC DNA]</scope>
    <source>
        <strain evidence="7">cv. Pajares</strain>
    </source>
</reference>
<dbReference type="InterPro" id="IPR007052">
    <property type="entry name" value="CS_dom"/>
</dbReference>
<dbReference type="PROSITE" id="PS51203">
    <property type="entry name" value="CS"/>
    <property type="match status" value="1"/>
</dbReference>
<name>A0A087H354_ARAAL</name>